<dbReference type="STRING" id="747676.F4RMY4"/>
<feature type="region of interest" description="Disordered" evidence="6">
    <location>
        <begin position="95"/>
        <end position="115"/>
    </location>
</feature>
<evidence type="ECO:0000256" key="4">
    <source>
        <dbReference type="ARBA" id="ARBA00022833"/>
    </source>
</evidence>
<dbReference type="GO" id="GO:0000981">
    <property type="term" value="F:DNA-binding transcription factor activity, RNA polymerase II-specific"/>
    <property type="evidence" value="ECO:0007669"/>
    <property type="project" value="TreeGrafter"/>
</dbReference>
<keyword evidence="9" id="KW-1185">Reference proteome</keyword>
<reference evidence="9" key="1">
    <citation type="journal article" date="2011" name="Proc. Natl. Acad. Sci. U.S.A.">
        <title>Obligate biotrophy features unraveled by the genomic analysis of rust fungi.</title>
        <authorList>
            <person name="Duplessis S."/>
            <person name="Cuomo C.A."/>
            <person name="Lin Y.-C."/>
            <person name="Aerts A."/>
            <person name="Tisserant E."/>
            <person name="Veneault-Fourrey C."/>
            <person name="Joly D.L."/>
            <person name="Hacquard S."/>
            <person name="Amselem J."/>
            <person name="Cantarel B.L."/>
            <person name="Chiu R."/>
            <person name="Coutinho P.M."/>
            <person name="Feau N."/>
            <person name="Field M."/>
            <person name="Frey P."/>
            <person name="Gelhaye E."/>
            <person name="Goldberg J."/>
            <person name="Grabherr M.G."/>
            <person name="Kodira C.D."/>
            <person name="Kohler A."/>
            <person name="Kuees U."/>
            <person name="Lindquist E.A."/>
            <person name="Lucas S.M."/>
            <person name="Mago R."/>
            <person name="Mauceli E."/>
            <person name="Morin E."/>
            <person name="Murat C."/>
            <person name="Pangilinan J.L."/>
            <person name="Park R."/>
            <person name="Pearson M."/>
            <person name="Quesneville H."/>
            <person name="Rouhier N."/>
            <person name="Sakthikumar S."/>
            <person name="Salamov A.A."/>
            <person name="Schmutz J."/>
            <person name="Selles B."/>
            <person name="Shapiro H."/>
            <person name="Tanguay P."/>
            <person name="Tuskan G.A."/>
            <person name="Henrissat B."/>
            <person name="Van de Peer Y."/>
            <person name="Rouze P."/>
            <person name="Ellis J.G."/>
            <person name="Dodds P.N."/>
            <person name="Schein J.E."/>
            <person name="Zhong S."/>
            <person name="Hamelin R.C."/>
            <person name="Grigoriev I.V."/>
            <person name="Szabo L.J."/>
            <person name="Martin F."/>
        </authorList>
    </citation>
    <scope>NUCLEOTIDE SEQUENCE [LARGE SCALE GENOMIC DNA]</scope>
    <source>
        <strain evidence="9">98AG31 / pathotype 3-4-7</strain>
    </source>
</reference>
<evidence type="ECO:0000256" key="5">
    <source>
        <dbReference type="PROSITE-ProRule" id="PRU00042"/>
    </source>
</evidence>
<feature type="region of interest" description="Disordered" evidence="6">
    <location>
        <begin position="253"/>
        <end position="290"/>
    </location>
</feature>
<evidence type="ECO:0000313" key="8">
    <source>
        <dbReference type="EMBL" id="EGG06198.1"/>
    </source>
</evidence>
<keyword evidence="3 5" id="KW-0863">Zinc-finger</keyword>
<accession>F4RMY4</accession>
<evidence type="ECO:0000259" key="7">
    <source>
        <dbReference type="PROSITE" id="PS50157"/>
    </source>
</evidence>
<dbReference type="AlphaFoldDB" id="F4RMY4"/>
<dbReference type="EMBL" id="GL883109">
    <property type="protein sequence ID" value="EGG06198.1"/>
    <property type="molecule type" value="Genomic_DNA"/>
</dbReference>
<dbReference type="RefSeq" id="XP_007410436.1">
    <property type="nucleotide sequence ID" value="XM_007410374.1"/>
</dbReference>
<dbReference type="KEGG" id="mlr:MELLADRAFT_77887"/>
<dbReference type="eggNOG" id="KOG1074">
    <property type="taxonomic scope" value="Eukaryota"/>
</dbReference>
<dbReference type="PROSITE" id="PS00028">
    <property type="entry name" value="ZINC_FINGER_C2H2_1"/>
    <property type="match status" value="4"/>
</dbReference>
<dbReference type="GeneID" id="18933019"/>
<dbReference type="HOGENOM" id="CLU_494385_0_0_1"/>
<dbReference type="InterPro" id="IPR013087">
    <property type="entry name" value="Znf_C2H2_type"/>
</dbReference>
<organism evidence="9">
    <name type="scientific">Melampsora larici-populina (strain 98AG31 / pathotype 3-4-7)</name>
    <name type="common">Poplar leaf rust fungus</name>
    <dbReference type="NCBI Taxonomy" id="747676"/>
    <lineage>
        <taxon>Eukaryota</taxon>
        <taxon>Fungi</taxon>
        <taxon>Dikarya</taxon>
        <taxon>Basidiomycota</taxon>
        <taxon>Pucciniomycotina</taxon>
        <taxon>Pucciniomycetes</taxon>
        <taxon>Pucciniales</taxon>
        <taxon>Melampsoraceae</taxon>
        <taxon>Melampsora</taxon>
    </lineage>
</organism>
<name>F4RMY4_MELLP</name>
<dbReference type="InParanoid" id="F4RMY4"/>
<evidence type="ECO:0000256" key="6">
    <source>
        <dbReference type="SAM" id="MobiDB-lite"/>
    </source>
</evidence>
<feature type="domain" description="C2H2-type" evidence="7">
    <location>
        <begin position="416"/>
        <end position="444"/>
    </location>
</feature>
<evidence type="ECO:0000256" key="3">
    <source>
        <dbReference type="ARBA" id="ARBA00022771"/>
    </source>
</evidence>
<dbReference type="PROSITE" id="PS50157">
    <property type="entry name" value="ZINC_FINGER_C2H2_2"/>
    <property type="match status" value="4"/>
</dbReference>
<dbReference type="Gene3D" id="3.30.160.60">
    <property type="entry name" value="Classic Zinc Finger"/>
    <property type="match status" value="2"/>
</dbReference>
<keyword evidence="2" id="KW-0677">Repeat</keyword>
<dbReference type="Proteomes" id="UP000001072">
    <property type="component" value="Unassembled WGS sequence"/>
</dbReference>
<dbReference type="OrthoDB" id="8117402at2759"/>
<dbReference type="VEuPathDB" id="FungiDB:MELLADRAFT_77887"/>
<proteinExistence type="predicted"/>
<dbReference type="SUPFAM" id="SSF57667">
    <property type="entry name" value="beta-beta-alpha zinc fingers"/>
    <property type="match status" value="2"/>
</dbReference>
<evidence type="ECO:0000313" key="9">
    <source>
        <dbReference type="Proteomes" id="UP000001072"/>
    </source>
</evidence>
<feature type="compositionally biased region" description="Acidic residues" evidence="6">
    <location>
        <begin position="452"/>
        <end position="464"/>
    </location>
</feature>
<feature type="compositionally biased region" description="Polar residues" evidence="6">
    <location>
        <begin position="102"/>
        <end position="112"/>
    </location>
</feature>
<dbReference type="PANTHER" id="PTHR24408">
    <property type="entry name" value="ZINC FINGER PROTEIN"/>
    <property type="match status" value="1"/>
</dbReference>
<sequence length="551" mass="61826">MDAVTSSNTQMTLQQQAQRLALELPQQAQQSQAPSTNLTNSISISELESDLSDLKNQLLNQNEPHQLSHQSNELINELKCQSHDQIDISIGSSSTLLSNSTHQPQHSSSNHTLAIDPNLSNINPINNSQDAFLAVPTQSSSVIKEDSINHAFLSLNKYSYGTASDDNTSQTNTLTKQQPLLTSEMVEHSLTPLRVGKKWACRICYREFTRRFNCTTHERTHLDLNERAQYRCGLCPRGFTRRHDLERHVHSVHPGHMLEKESSSSSSPSQPITIVQTASVSPKRKSNDHILTDATANKIRKLESPEWQQHHESGSDQQLRILVEPRSASTSTNPFALLLPHQDGPAPTAILTAGSIRDISTAVERIALEILPSLNPNNDPIFKFEKKWACGTCGRLFVRRNNCKAHELTHRDIREYQCATCSRSFSRRHDLERHITAVHPDQLRYPSHTESEGEEQPEAQEEVYDQALLPRSPTPPPPPPSPPTRPRPCKAEDKTSLNIFETLPGAEPTEAKEESFDPSLFNNSGELDDIDDEKTLLEKVQRFVWGSFNPA</sequence>
<evidence type="ECO:0000256" key="1">
    <source>
        <dbReference type="ARBA" id="ARBA00022723"/>
    </source>
</evidence>
<feature type="domain" description="C2H2-type" evidence="7">
    <location>
        <begin position="230"/>
        <end position="258"/>
    </location>
</feature>
<keyword evidence="1" id="KW-0479">Metal-binding</keyword>
<feature type="region of interest" description="Disordered" evidence="6">
    <location>
        <begin position="438"/>
        <end position="527"/>
    </location>
</feature>
<gene>
    <name evidence="8" type="ORF">MELLADRAFT_77887</name>
</gene>
<dbReference type="GO" id="GO:0005634">
    <property type="term" value="C:nucleus"/>
    <property type="evidence" value="ECO:0007669"/>
    <property type="project" value="TreeGrafter"/>
</dbReference>
<feature type="compositionally biased region" description="Pro residues" evidence="6">
    <location>
        <begin position="472"/>
        <end position="486"/>
    </location>
</feature>
<evidence type="ECO:0000256" key="2">
    <source>
        <dbReference type="ARBA" id="ARBA00022737"/>
    </source>
</evidence>
<dbReference type="SMART" id="SM00355">
    <property type="entry name" value="ZnF_C2H2"/>
    <property type="match status" value="4"/>
</dbReference>
<keyword evidence="4" id="KW-0862">Zinc</keyword>
<feature type="compositionally biased region" description="Polar residues" evidence="6">
    <location>
        <begin position="270"/>
        <end position="280"/>
    </location>
</feature>
<dbReference type="GO" id="GO:0008270">
    <property type="term" value="F:zinc ion binding"/>
    <property type="evidence" value="ECO:0007669"/>
    <property type="project" value="UniProtKB-KW"/>
</dbReference>
<dbReference type="GO" id="GO:0043565">
    <property type="term" value="F:sequence-specific DNA binding"/>
    <property type="evidence" value="ECO:0007669"/>
    <property type="project" value="TreeGrafter"/>
</dbReference>
<dbReference type="InterPro" id="IPR036236">
    <property type="entry name" value="Znf_C2H2_sf"/>
</dbReference>
<feature type="domain" description="C2H2-type" evidence="7">
    <location>
        <begin position="199"/>
        <end position="226"/>
    </location>
</feature>
<dbReference type="Pfam" id="PF00096">
    <property type="entry name" value="zf-C2H2"/>
    <property type="match status" value="2"/>
</dbReference>
<dbReference type="PANTHER" id="PTHR24408:SF58">
    <property type="entry name" value="TRANSCRIPTION FACTOR (TFIIIA), PUTATIVE (AFU_ORTHOLOGUE AFUA_1G05150)-RELATED"/>
    <property type="match status" value="1"/>
</dbReference>
<feature type="domain" description="C2H2-type" evidence="7">
    <location>
        <begin position="388"/>
        <end position="415"/>
    </location>
</feature>
<protein>
    <recommendedName>
        <fullName evidence="7">C2H2-type domain-containing protein</fullName>
    </recommendedName>
</protein>